<gene>
    <name evidence="10" type="ORF">UV59_C0015G0018</name>
</gene>
<comment type="function">
    <text evidence="9">Involved in protein export. Participates in an early event of protein translocation.</text>
</comment>
<protein>
    <recommendedName>
        <fullName evidence="9">Protein-export membrane protein SecG</fullName>
    </recommendedName>
</protein>
<evidence type="ECO:0000256" key="9">
    <source>
        <dbReference type="RuleBase" id="RU365087"/>
    </source>
</evidence>
<keyword evidence="8 9" id="KW-0472">Membrane</keyword>
<comment type="caution">
    <text evidence="10">The sequence shown here is derived from an EMBL/GenBank/DDBJ whole genome shotgun (WGS) entry which is preliminary data.</text>
</comment>
<dbReference type="GO" id="GO:0009306">
    <property type="term" value="P:protein secretion"/>
    <property type="evidence" value="ECO:0007669"/>
    <property type="project" value="UniProtKB-UniRule"/>
</dbReference>
<dbReference type="STRING" id="1618436.UV59_C0015G0018"/>
<evidence type="ECO:0000256" key="5">
    <source>
        <dbReference type="ARBA" id="ARBA00022927"/>
    </source>
</evidence>
<dbReference type="GO" id="GO:0005886">
    <property type="term" value="C:plasma membrane"/>
    <property type="evidence" value="ECO:0007669"/>
    <property type="project" value="UniProtKB-SubCell"/>
</dbReference>
<evidence type="ECO:0000313" key="11">
    <source>
        <dbReference type="Proteomes" id="UP000034543"/>
    </source>
</evidence>
<evidence type="ECO:0000256" key="7">
    <source>
        <dbReference type="ARBA" id="ARBA00023010"/>
    </source>
</evidence>
<comment type="caution">
    <text evidence="9">Lacks conserved residue(s) required for the propagation of feature annotation.</text>
</comment>
<keyword evidence="4 9" id="KW-0812">Transmembrane</keyword>
<comment type="similarity">
    <text evidence="2 9">Belongs to the SecG family.</text>
</comment>
<proteinExistence type="inferred from homology"/>
<evidence type="ECO:0000256" key="3">
    <source>
        <dbReference type="ARBA" id="ARBA00022448"/>
    </source>
</evidence>
<evidence type="ECO:0000256" key="4">
    <source>
        <dbReference type="ARBA" id="ARBA00022692"/>
    </source>
</evidence>
<evidence type="ECO:0000256" key="1">
    <source>
        <dbReference type="ARBA" id="ARBA00004141"/>
    </source>
</evidence>
<name>A0A0G1CFX6_9BACT</name>
<evidence type="ECO:0000256" key="6">
    <source>
        <dbReference type="ARBA" id="ARBA00022989"/>
    </source>
</evidence>
<comment type="subcellular location">
    <subcellularLocation>
        <location evidence="9">Cell membrane</location>
        <topology evidence="9">Multi-pass membrane protein</topology>
    </subcellularLocation>
    <subcellularLocation>
        <location evidence="1">Membrane</location>
        <topology evidence="1">Multi-pass membrane protein</topology>
    </subcellularLocation>
</comment>
<dbReference type="InterPro" id="IPR004692">
    <property type="entry name" value="SecG"/>
</dbReference>
<accession>A0A0G1CFX6</accession>
<keyword evidence="9" id="KW-1003">Cell membrane</keyword>
<reference evidence="10 11" key="1">
    <citation type="journal article" date="2015" name="Nature">
        <title>rRNA introns, odd ribosomes, and small enigmatic genomes across a large radiation of phyla.</title>
        <authorList>
            <person name="Brown C.T."/>
            <person name="Hug L.A."/>
            <person name="Thomas B.C."/>
            <person name="Sharon I."/>
            <person name="Castelle C.J."/>
            <person name="Singh A."/>
            <person name="Wilkins M.J."/>
            <person name="Williams K.H."/>
            <person name="Banfield J.F."/>
        </authorList>
    </citation>
    <scope>NUCLEOTIDE SEQUENCE [LARGE SCALE GENOMIC DNA]</scope>
</reference>
<feature type="transmembrane region" description="Helical" evidence="9">
    <location>
        <begin position="50"/>
        <end position="71"/>
    </location>
</feature>
<sequence length="72" mass="7649">MKAVILILQVVIAVALTTSILLQAKGSGMGSAFGDTSQQYRSKRGVEKLLYRGSIILAALFLLIALINVLMG</sequence>
<dbReference type="Proteomes" id="UP000034543">
    <property type="component" value="Unassembled WGS sequence"/>
</dbReference>
<evidence type="ECO:0000313" key="10">
    <source>
        <dbReference type="EMBL" id="KKS84695.1"/>
    </source>
</evidence>
<dbReference type="PRINTS" id="PR01651">
    <property type="entry name" value="SECGEXPORT"/>
</dbReference>
<dbReference type="GO" id="GO:0015450">
    <property type="term" value="F:protein-transporting ATPase activity"/>
    <property type="evidence" value="ECO:0007669"/>
    <property type="project" value="UniProtKB-UniRule"/>
</dbReference>
<keyword evidence="5 9" id="KW-0653">Protein transport</keyword>
<evidence type="ECO:0000256" key="2">
    <source>
        <dbReference type="ARBA" id="ARBA00008445"/>
    </source>
</evidence>
<evidence type="ECO:0000256" key="8">
    <source>
        <dbReference type="ARBA" id="ARBA00023136"/>
    </source>
</evidence>
<keyword evidence="7 9" id="KW-0811">Translocation</keyword>
<organism evidence="10 11">
    <name type="scientific">Candidatus Gottesmanbacteria bacterium GW2011_GWA1_43_11</name>
    <dbReference type="NCBI Taxonomy" id="1618436"/>
    <lineage>
        <taxon>Bacteria</taxon>
        <taxon>Candidatus Gottesmaniibacteriota</taxon>
    </lineage>
</organism>
<dbReference type="AlphaFoldDB" id="A0A0G1CFX6"/>
<keyword evidence="3 9" id="KW-0813">Transport</keyword>
<keyword evidence="6 9" id="KW-1133">Transmembrane helix</keyword>
<dbReference type="Pfam" id="PF03840">
    <property type="entry name" value="SecG"/>
    <property type="match status" value="1"/>
</dbReference>
<dbReference type="NCBIfam" id="TIGR00810">
    <property type="entry name" value="secG"/>
    <property type="match status" value="1"/>
</dbReference>
<dbReference type="EMBL" id="LCFB01000015">
    <property type="protein sequence ID" value="KKS84695.1"/>
    <property type="molecule type" value="Genomic_DNA"/>
</dbReference>